<feature type="compositionally biased region" description="Polar residues" evidence="1">
    <location>
        <begin position="69"/>
        <end position="80"/>
    </location>
</feature>
<dbReference type="EMBL" id="HG994364">
    <property type="protein sequence ID" value="CAF2314114.1"/>
    <property type="molecule type" value="Genomic_DNA"/>
</dbReference>
<accession>A0A817AU99</accession>
<protein>
    <submittedName>
        <fullName evidence="2">(rape) hypothetical protein</fullName>
    </submittedName>
</protein>
<feature type="region of interest" description="Disordered" evidence="1">
    <location>
        <begin position="1"/>
        <end position="80"/>
    </location>
</feature>
<proteinExistence type="predicted"/>
<dbReference type="Proteomes" id="UP001295469">
    <property type="component" value="Chromosome A10"/>
</dbReference>
<feature type="compositionally biased region" description="Polar residues" evidence="1">
    <location>
        <begin position="1"/>
        <end position="19"/>
    </location>
</feature>
<dbReference type="AlphaFoldDB" id="A0A817AU99"/>
<name>A0A817AU99_BRANA</name>
<sequence>MKAATRTHTGSSPDSTNTEDLAHLTRDRKHSDRRGVLIVKQRRRLTTEHRSSRRPDARGRAGIVGTDLGFSNSPPLSSLF</sequence>
<reference evidence="2" key="1">
    <citation type="submission" date="2021-01" db="EMBL/GenBank/DDBJ databases">
        <authorList>
            <consortium name="Genoscope - CEA"/>
            <person name="William W."/>
        </authorList>
    </citation>
    <scope>NUCLEOTIDE SEQUENCE</scope>
</reference>
<organism evidence="2">
    <name type="scientific">Brassica napus</name>
    <name type="common">Rape</name>
    <dbReference type="NCBI Taxonomy" id="3708"/>
    <lineage>
        <taxon>Eukaryota</taxon>
        <taxon>Viridiplantae</taxon>
        <taxon>Streptophyta</taxon>
        <taxon>Embryophyta</taxon>
        <taxon>Tracheophyta</taxon>
        <taxon>Spermatophyta</taxon>
        <taxon>Magnoliopsida</taxon>
        <taxon>eudicotyledons</taxon>
        <taxon>Gunneridae</taxon>
        <taxon>Pentapetalae</taxon>
        <taxon>rosids</taxon>
        <taxon>malvids</taxon>
        <taxon>Brassicales</taxon>
        <taxon>Brassicaceae</taxon>
        <taxon>Brassiceae</taxon>
        <taxon>Brassica</taxon>
    </lineage>
</organism>
<feature type="compositionally biased region" description="Basic and acidic residues" evidence="1">
    <location>
        <begin position="20"/>
        <end position="35"/>
    </location>
</feature>
<gene>
    <name evidence="2" type="ORF">DARMORV10_A10P04700.1</name>
</gene>
<feature type="compositionally biased region" description="Basic and acidic residues" evidence="1">
    <location>
        <begin position="45"/>
        <end position="59"/>
    </location>
</feature>
<evidence type="ECO:0000313" key="2">
    <source>
        <dbReference type="EMBL" id="CAF2314114.1"/>
    </source>
</evidence>
<evidence type="ECO:0000256" key="1">
    <source>
        <dbReference type="SAM" id="MobiDB-lite"/>
    </source>
</evidence>